<dbReference type="PANTHER" id="PTHR34825:SF1">
    <property type="entry name" value="AAA-ATPASE-LIKE DOMAIN-CONTAINING PROTEIN"/>
    <property type="match status" value="1"/>
</dbReference>
<protein>
    <submittedName>
        <fullName evidence="2">AAA family ATPase</fullName>
    </submittedName>
</protein>
<accession>A0A7X3MGQ2</accession>
<dbReference type="Gene3D" id="3.40.50.300">
    <property type="entry name" value="P-loop containing nucleotide triphosphate hydrolases"/>
    <property type="match status" value="1"/>
</dbReference>
<proteinExistence type="predicted"/>
<dbReference type="InterPro" id="IPR027417">
    <property type="entry name" value="P-loop_NTPase"/>
</dbReference>
<sequence>MGSYLNPGSKGFRESLNSAIYIDKTGLIEKMNRLLNTRQKFICVSRPRRFGKSVAADMLAAYYGQSEGSAELFENLEISHSESYRKHLKQYDVIQINMQDFLSVTNSVDEMLSKLCEYLIFDLKDYFANVRFRDEDNLIQVMKDIFAKTKHSFIILIDEWDCLFREYQQDKDAQKKYLDFLRAWLKDKDYVALAYMTGILPIKKYGSHSALNMFIEYSMTAPGELAEYFGFTENEVEVLCREYEMSFEETKAWYDGYRLVTHTRKGDLHYCMYSPKSVVEAMLRHRFGTYWNQTETYEALKVYIQMDMDGLKNDVIRMLAREEVRINTGTFENDMTTFATKDDVLTLLVHLGYLTYDSAKETVSIPNKEVSQEYVNAISTMDWHEVIHSVNASRKLLRALWQMDSQAVADGIDHAHKEISFLKYNDENSLSCTINLAFYFAREYYTIVRELPGGKGFADICLIPRKLHLDKPAVVIELKWDKDVTGAIAQIKDRKYVDALKDYQGNLLLAGISYDRRSKKHTCVIERTKLN</sequence>
<dbReference type="Pfam" id="PF08011">
    <property type="entry name" value="PDDEXK_9"/>
    <property type="match status" value="1"/>
</dbReference>
<feature type="domain" description="AAA-ATPase-like" evidence="1">
    <location>
        <begin position="18"/>
        <end position="205"/>
    </location>
</feature>
<dbReference type="EMBL" id="WUQX01000001">
    <property type="protein sequence ID" value="MXP76064.1"/>
    <property type="molecule type" value="Genomic_DNA"/>
</dbReference>
<dbReference type="Pfam" id="PF09820">
    <property type="entry name" value="AAA-ATPase_like"/>
    <property type="match status" value="1"/>
</dbReference>
<name>A0A7X3MGQ2_9FIRM</name>
<keyword evidence="3" id="KW-1185">Reference proteome</keyword>
<dbReference type="PANTHER" id="PTHR34825">
    <property type="entry name" value="CONSERVED PROTEIN, WITH A WEAK D-GALACTARATE DEHYDRATASE/ALTRONATE HYDROLASE DOMAIN"/>
    <property type="match status" value="1"/>
</dbReference>
<evidence type="ECO:0000313" key="2">
    <source>
        <dbReference type="EMBL" id="MXP76064.1"/>
    </source>
</evidence>
<dbReference type="AlphaFoldDB" id="A0A7X3MGQ2"/>
<gene>
    <name evidence="2" type="ORF">GN277_11895</name>
</gene>
<comment type="caution">
    <text evidence="2">The sequence shown here is derived from an EMBL/GenBank/DDBJ whole genome shotgun (WGS) entry which is preliminary data.</text>
</comment>
<dbReference type="SUPFAM" id="SSF52540">
    <property type="entry name" value="P-loop containing nucleoside triphosphate hydrolases"/>
    <property type="match status" value="1"/>
</dbReference>
<evidence type="ECO:0000259" key="1">
    <source>
        <dbReference type="Pfam" id="PF09820"/>
    </source>
</evidence>
<dbReference type="InterPro" id="IPR012547">
    <property type="entry name" value="PDDEXK_9"/>
</dbReference>
<evidence type="ECO:0000313" key="3">
    <source>
        <dbReference type="Proteomes" id="UP000460412"/>
    </source>
</evidence>
<dbReference type="RefSeq" id="WP_159751236.1">
    <property type="nucleotide sequence ID" value="NZ_WUQX01000001.1"/>
</dbReference>
<dbReference type="Proteomes" id="UP000460412">
    <property type="component" value="Unassembled WGS sequence"/>
</dbReference>
<dbReference type="InterPro" id="IPR018631">
    <property type="entry name" value="AAA-ATPase-like_dom"/>
</dbReference>
<reference evidence="2 3" key="1">
    <citation type="submission" date="2019-12" db="EMBL/GenBank/DDBJ databases">
        <title>Sporaefaciens musculi gen. nov., sp. nov., a novel bacterium isolated from the caecum of an obese mouse.</title>
        <authorList>
            <person name="Rasmussen T.S."/>
            <person name="Streidl T."/>
            <person name="Hitch T.C.A."/>
            <person name="Wortmann E."/>
            <person name="Deptula P."/>
            <person name="Hansen M."/>
            <person name="Nielsen D.S."/>
            <person name="Clavel T."/>
            <person name="Vogensen F.K."/>
        </authorList>
    </citation>
    <scope>NUCLEOTIDE SEQUENCE [LARGE SCALE GENOMIC DNA]</scope>
    <source>
        <strain evidence="2 3">WCA-9-b2</strain>
    </source>
</reference>
<organism evidence="2 3">
    <name type="scientific">Sporofaciens musculi</name>
    <dbReference type="NCBI Taxonomy" id="2681861"/>
    <lineage>
        <taxon>Bacteria</taxon>
        <taxon>Bacillati</taxon>
        <taxon>Bacillota</taxon>
        <taxon>Clostridia</taxon>
        <taxon>Lachnospirales</taxon>
        <taxon>Lachnospiraceae</taxon>
        <taxon>Sporofaciens</taxon>
    </lineage>
</organism>